<protein>
    <submittedName>
        <fullName evidence="1">Uncharacterized protein</fullName>
    </submittedName>
</protein>
<organism evidence="1">
    <name type="scientific">Arion vulgaris</name>
    <dbReference type="NCBI Taxonomy" id="1028688"/>
    <lineage>
        <taxon>Eukaryota</taxon>
        <taxon>Metazoa</taxon>
        <taxon>Spiralia</taxon>
        <taxon>Lophotrochozoa</taxon>
        <taxon>Mollusca</taxon>
        <taxon>Gastropoda</taxon>
        <taxon>Heterobranchia</taxon>
        <taxon>Euthyneura</taxon>
        <taxon>Panpulmonata</taxon>
        <taxon>Eupulmonata</taxon>
        <taxon>Stylommatophora</taxon>
        <taxon>Helicina</taxon>
        <taxon>Arionoidea</taxon>
        <taxon>Arionidae</taxon>
        <taxon>Arion</taxon>
    </lineage>
</organism>
<accession>A0A0B7BF21</accession>
<reference evidence="1" key="1">
    <citation type="submission" date="2014-12" db="EMBL/GenBank/DDBJ databases">
        <title>Insight into the proteome of Arion vulgaris.</title>
        <authorList>
            <person name="Aradska J."/>
            <person name="Bulat T."/>
            <person name="Smidak R."/>
            <person name="Sarate P."/>
            <person name="Gangsoo J."/>
            <person name="Sialana F."/>
            <person name="Bilban M."/>
            <person name="Lubec G."/>
        </authorList>
    </citation>
    <scope>NUCLEOTIDE SEQUENCE</scope>
    <source>
        <tissue evidence="1">Skin</tissue>
    </source>
</reference>
<feature type="non-terminal residue" evidence="1">
    <location>
        <position position="63"/>
    </location>
</feature>
<proteinExistence type="predicted"/>
<sequence length="63" mass="7222">MTYKISTSEVGEGKPVWRGTLIIRKAGLHAKINQMHHLKRPARTISEFIAGKCKKRNMLTFLQ</sequence>
<dbReference type="EMBL" id="HACG01044572">
    <property type="protein sequence ID" value="CEK91437.1"/>
    <property type="molecule type" value="Transcribed_RNA"/>
</dbReference>
<gene>
    <name evidence="1" type="primary">ORF182969</name>
</gene>
<name>A0A0B7BF21_9EUPU</name>
<dbReference type="AlphaFoldDB" id="A0A0B7BF21"/>
<evidence type="ECO:0000313" key="1">
    <source>
        <dbReference type="EMBL" id="CEK91437.1"/>
    </source>
</evidence>